<keyword evidence="4" id="KW-0472">Membrane</keyword>
<dbReference type="InterPro" id="IPR001173">
    <property type="entry name" value="Glyco_trans_2-like"/>
</dbReference>
<reference evidence="6 7" key="1">
    <citation type="submission" date="2017-08" db="EMBL/GenBank/DDBJ databases">
        <title>Mechanisms for carbon and nitrogen cycling indicate functional differentiation within the Candidate Phyla Radiation.</title>
        <authorList>
            <person name="Danczak R.E."/>
            <person name="Johnston M.D."/>
            <person name="Kenah C."/>
            <person name="Slattery M."/>
            <person name="Wrighton K.C."/>
            <person name="Wilkins M.J."/>
        </authorList>
    </citation>
    <scope>NUCLEOTIDE SEQUENCE [LARGE SCALE GENOMIC DNA]</scope>
    <source>
        <strain evidence="6">Gr01-1014_85</strain>
    </source>
</reference>
<proteinExistence type="inferred from homology"/>
<feature type="transmembrane region" description="Helical" evidence="4">
    <location>
        <begin position="253"/>
        <end position="277"/>
    </location>
</feature>
<gene>
    <name evidence="6" type="ORF">CEO22_437</name>
</gene>
<evidence type="ECO:0000313" key="7">
    <source>
        <dbReference type="Proteomes" id="UP000316253"/>
    </source>
</evidence>
<dbReference type="Proteomes" id="UP000316253">
    <property type="component" value="Unassembled WGS sequence"/>
</dbReference>
<dbReference type="Gene3D" id="3.90.550.10">
    <property type="entry name" value="Spore Coat Polysaccharide Biosynthesis Protein SpsA, Chain A"/>
    <property type="match status" value="1"/>
</dbReference>
<evidence type="ECO:0000256" key="1">
    <source>
        <dbReference type="ARBA" id="ARBA00006739"/>
    </source>
</evidence>
<keyword evidence="2" id="KW-0328">Glycosyltransferase</keyword>
<evidence type="ECO:0000256" key="2">
    <source>
        <dbReference type="ARBA" id="ARBA00022676"/>
    </source>
</evidence>
<evidence type="ECO:0000256" key="4">
    <source>
        <dbReference type="SAM" id="Phobius"/>
    </source>
</evidence>
<dbReference type="InterPro" id="IPR029044">
    <property type="entry name" value="Nucleotide-diphossugar_trans"/>
</dbReference>
<dbReference type="AlphaFoldDB" id="A0A554JB60"/>
<dbReference type="PANTHER" id="PTHR43179">
    <property type="entry name" value="RHAMNOSYLTRANSFERASE WBBL"/>
    <property type="match status" value="1"/>
</dbReference>
<sequence length="355" mass="39995">MPNPSKPLVAVIIVNWNGLKYLPACFDSLDQQDYPAMRVYLTDNGSSDDSIKYLQARSNPPTILASAVNLGFAEGNTLAIKRAIKDGAEYIFLLNNDTRCQANVISQLIDFMSTHPKAGIAMPKLALMDYPERLDSCGSAFTRTGFLEHIGCEELDGPEYSVPKLVFTVKGAAMLIKTEVINKIGYLDPDFFAYFEETDWCWRAWLAGYQSWYAPVATVFHKIGGSTGFIGSPTINYHSFKNHQMSQIKNLELANLLTILPVHLLAVIGFSVIYLLFGKWRNSLAVYRAIGWNIRHLSSNLKKRRSIQAKRQVSDQELFAQVLYPISWRYLIDFGGRFFKGKRKVDLIAAKQGSR</sequence>
<keyword evidence="4" id="KW-0812">Transmembrane</keyword>
<feature type="domain" description="Glycosyltransferase 2-like" evidence="5">
    <location>
        <begin position="11"/>
        <end position="121"/>
    </location>
</feature>
<keyword evidence="4" id="KW-1133">Transmembrane helix</keyword>
<keyword evidence="3 6" id="KW-0808">Transferase</keyword>
<protein>
    <submittedName>
        <fullName evidence="6">Family 2 glycosyl transferase</fullName>
    </submittedName>
</protein>
<dbReference type="PANTHER" id="PTHR43179:SF12">
    <property type="entry name" value="GALACTOFURANOSYLTRANSFERASE GLFT2"/>
    <property type="match status" value="1"/>
</dbReference>
<comment type="similarity">
    <text evidence="1">Belongs to the glycosyltransferase 2 family.</text>
</comment>
<dbReference type="CDD" id="cd04186">
    <property type="entry name" value="GT_2_like_c"/>
    <property type="match status" value="1"/>
</dbReference>
<organism evidence="6 7">
    <name type="scientific">Candidatus Berkelbacteria bacterium Gr01-1014_85</name>
    <dbReference type="NCBI Taxonomy" id="2017150"/>
    <lineage>
        <taxon>Bacteria</taxon>
        <taxon>Candidatus Berkelbacteria</taxon>
    </lineage>
</organism>
<accession>A0A554JB60</accession>
<name>A0A554JB60_9BACT</name>
<evidence type="ECO:0000313" key="6">
    <source>
        <dbReference type="EMBL" id="TSC65574.1"/>
    </source>
</evidence>
<dbReference type="SUPFAM" id="SSF53448">
    <property type="entry name" value="Nucleotide-diphospho-sugar transferases"/>
    <property type="match status" value="1"/>
</dbReference>
<dbReference type="EMBL" id="VMFD01000037">
    <property type="protein sequence ID" value="TSC65574.1"/>
    <property type="molecule type" value="Genomic_DNA"/>
</dbReference>
<dbReference type="Pfam" id="PF00535">
    <property type="entry name" value="Glycos_transf_2"/>
    <property type="match status" value="1"/>
</dbReference>
<dbReference type="GO" id="GO:0016757">
    <property type="term" value="F:glycosyltransferase activity"/>
    <property type="evidence" value="ECO:0007669"/>
    <property type="project" value="UniProtKB-KW"/>
</dbReference>
<evidence type="ECO:0000259" key="5">
    <source>
        <dbReference type="Pfam" id="PF00535"/>
    </source>
</evidence>
<evidence type="ECO:0000256" key="3">
    <source>
        <dbReference type="ARBA" id="ARBA00022679"/>
    </source>
</evidence>
<comment type="caution">
    <text evidence="6">The sequence shown here is derived from an EMBL/GenBank/DDBJ whole genome shotgun (WGS) entry which is preliminary data.</text>
</comment>